<dbReference type="SUPFAM" id="SSF55729">
    <property type="entry name" value="Acyl-CoA N-acyltransferases (Nat)"/>
    <property type="match status" value="1"/>
</dbReference>
<dbReference type="InterPro" id="IPR000182">
    <property type="entry name" value="GNAT_dom"/>
</dbReference>
<evidence type="ECO:0000259" key="1">
    <source>
        <dbReference type="PROSITE" id="PS51186"/>
    </source>
</evidence>
<evidence type="ECO:0000313" key="2">
    <source>
        <dbReference type="EMBL" id="MCD5314806.1"/>
    </source>
</evidence>
<organism evidence="2 3">
    <name type="scientific">Kineosporia babensis</name>
    <dbReference type="NCBI Taxonomy" id="499548"/>
    <lineage>
        <taxon>Bacteria</taxon>
        <taxon>Bacillati</taxon>
        <taxon>Actinomycetota</taxon>
        <taxon>Actinomycetes</taxon>
        <taxon>Kineosporiales</taxon>
        <taxon>Kineosporiaceae</taxon>
        <taxon>Kineosporia</taxon>
    </lineage>
</organism>
<protein>
    <submittedName>
        <fullName evidence="2">GNAT family N-acetyltransferase</fullName>
    </submittedName>
</protein>
<feature type="domain" description="N-acetyltransferase" evidence="1">
    <location>
        <begin position="164"/>
        <end position="311"/>
    </location>
</feature>
<dbReference type="Pfam" id="PF00583">
    <property type="entry name" value="Acetyltransf_1"/>
    <property type="match status" value="1"/>
</dbReference>
<dbReference type="AlphaFoldDB" id="A0A9X1NJE4"/>
<dbReference type="Gene3D" id="3.40.630.30">
    <property type="match status" value="1"/>
</dbReference>
<reference evidence="2" key="1">
    <citation type="submission" date="2021-11" db="EMBL/GenBank/DDBJ databases">
        <title>Streptomyces corallinus and Kineosporia corallina sp. nov., two new coral-derived marine actinobacteria.</title>
        <authorList>
            <person name="Buangrab K."/>
            <person name="Sutthacheep M."/>
            <person name="Yeemin T."/>
            <person name="Harunari E."/>
            <person name="Igarashi Y."/>
            <person name="Sripreechasak P."/>
            <person name="Kanchanasin P."/>
            <person name="Tanasupawat S."/>
            <person name="Phongsopitanun W."/>
        </authorList>
    </citation>
    <scope>NUCLEOTIDE SEQUENCE</scope>
    <source>
        <strain evidence="2">JCM 31032</strain>
    </source>
</reference>
<dbReference type="Proteomes" id="UP001138997">
    <property type="component" value="Unassembled WGS sequence"/>
</dbReference>
<comment type="caution">
    <text evidence="2">The sequence shown here is derived from an EMBL/GenBank/DDBJ whole genome shotgun (WGS) entry which is preliminary data.</text>
</comment>
<sequence>MSNDSAAAADRICPSWFTAPTGVPHLPTLGAFHPGENVSCLLRDVFSAAESGAVLPYDKDARWFTSKRERIVPGVLTAEDAAAGVVIPTVTDRRRLTLYCYGEPAEESISELAQTLGARYAAQSTHVVRLHPAVRERPGRGTRFWLHDFTAPLPAEPAPVPGVYVLSECFGPLVLSFIDFAEQMREHGWGFLREQMRERDLGPILVRIHEGRVVGASGPLEIRPDSAGRARLLPQYLGVLPDQRGQGFGRELRRAVVAWARRNGAQYELRQTEIDGVSDQISAEQGARCLGVQHRQVLVSGSTGGTACESV</sequence>
<dbReference type="InterPro" id="IPR016181">
    <property type="entry name" value="Acyl_CoA_acyltransferase"/>
</dbReference>
<name>A0A9X1NJE4_9ACTN</name>
<dbReference type="PROSITE" id="PS51186">
    <property type="entry name" value="GNAT"/>
    <property type="match status" value="1"/>
</dbReference>
<dbReference type="CDD" id="cd04301">
    <property type="entry name" value="NAT_SF"/>
    <property type="match status" value="1"/>
</dbReference>
<keyword evidence="3" id="KW-1185">Reference proteome</keyword>
<gene>
    <name evidence="2" type="ORF">LR394_28285</name>
</gene>
<accession>A0A9X1NJE4</accession>
<dbReference type="RefSeq" id="WP_231447610.1">
    <property type="nucleotide sequence ID" value="NZ_JAJOMB010000018.1"/>
</dbReference>
<dbReference type="EMBL" id="JAJOMB010000018">
    <property type="protein sequence ID" value="MCD5314806.1"/>
    <property type="molecule type" value="Genomic_DNA"/>
</dbReference>
<dbReference type="GO" id="GO:0016747">
    <property type="term" value="F:acyltransferase activity, transferring groups other than amino-acyl groups"/>
    <property type="evidence" value="ECO:0007669"/>
    <property type="project" value="InterPro"/>
</dbReference>
<evidence type="ECO:0000313" key="3">
    <source>
        <dbReference type="Proteomes" id="UP001138997"/>
    </source>
</evidence>
<proteinExistence type="predicted"/>